<dbReference type="Proteomes" id="UP000037136">
    <property type="component" value="Unassembled WGS sequence"/>
</dbReference>
<dbReference type="PROSITE" id="PS50143">
    <property type="entry name" value="BIR_REPEAT_2"/>
    <property type="match status" value="2"/>
</dbReference>
<evidence type="ECO:0008006" key="6">
    <source>
        <dbReference type="Google" id="ProtNLM"/>
    </source>
</evidence>
<reference evidence="4 5" key="2">
    <citation type="journal article" date="2017" name="Sci. Rep.">
        <title>Ant-infecting Ophiocordyceps genomes reveal a high diversity of potential behavioral manipulation genes and a possible major role for enterotoxins.</title>
        <authorList>
            <person name="de Bekker C."/>
            <person name="Ohm R.A."/>
            <person name="Evans H.C."/>
            <person name="Brachmann A."/>
            <person name="Hughes D.P."/>
        </authorList>
    </citation>
    <scope>NUCLEOTIDE SEQUENCE [LARGE SCALE GENOMIC DNA]</scope>
    <source>
        <strain evidence="4 5">SC16a</strain>
    </source>
</reference>
<feature type="compositionally biased region" description="Low complexity" evidence="3">
    <location>
        <begin position="509"/>
        <end position="518"/>
    </location>
</feature>
<dbReference type="SUPFAM" id="SSF57924">
    <property type="entry name" value="Inhibitor of apoptosis (IAP) repeat"/>
    <property type="match status" value="2"/>
</dbReference>
<feature type="compositionally biased region" description="Basic residues" evidence="3">
    <location>
        <begin position="296"/>
        <end position="305"/>
    </location>
</feature>
<dbReference type="GO" id="GO:0046872">
    <property type="term" value="F:metal ion binding"/>
    <property type="evidence" value="ECO:0007669"/>
    <property type="project" value="UniProtKB-KW"/>
</dbReference>
<protein>
    <recommendedName>
        <fullName evidence="6">BIR-domain-containing protein</fullName>
    </recommendedName>
</protein>
<dbReference type="Pfam" id="PF00653">
    <property type="entry name" value="BIR"/>
    <property type="match status" value="2"/>
</dbReference>
<gene>
    <name evidence="4" type="ORF">XA68_16926</name>
</gene>
<evidence type="ECO:0000313" key="5">
    <source>
        <dbReference type="Proteomes" id="UP000037136"/>
    </source>
</evidence>
<feature type="compositionally biased region" description="Polar residues" evidence="3">
    <location>
        <begin position="222"/>
        <end position="232"/>
    </location>
</feature>
<evidence type="ECO:0000313" key="4">
    <source>
        <dbReference type="EMBL" id="PFH56183.1"/>
    </source>
</evidence>
<evidence type="ECO:0000256" key="2">
    <source>
        <dbReference type="ARBA" id="ARBA00022833"/>
    </source>
</evidence>
<dbReference type="InterPro" id="IPR001370">
    <property type="entry name" value="BIR_rpt"/>
</dbReference>
<keyword evidence="1" id="KW-0479">Metal-binding</keyword>
<dbReference type="STRING" id="268505.A0A2A9P5M8"/>
<sequence>MDSTKLHQYLVYEARLASFSKTAKKRGSSAGGRSGKVAAWPHKQIAPASLAKAGFYFDPTPTSPDNVVCFLCAKGLDGWEAGDDPLLEHLKHAPDCGWATVAAIEAEVGEYGAQDPISPHMVEARKATFGEWWPHEGKKGWKCKTKQLADAGWKYTPTAGSDDMATCAYCQLALDGWEPGDKPYEEHFSRSPDCAFFTLVDQFGGAKKRTARTKVGRGSKASRISAQSTASDRLSAADTTAGAEDSVLTMTQGGRKVRAKKAAAGKASRSKAKKKDGVVAEATDEQEEQQQTSRQKPVKATRGRKRGSEALDDSSASLLAPPKKRATRTRSSTVTNASTVVADDSEMVDAAAPVSKAVGRRGRQTSSTQASRQPSAISMISSASVASLRAPTGQFSDDDEIERQLEADLARDWDEDEDQPGLKDEGAADCVMAENPCPVAADDDDAVDDELRALQAEMRMDEPEQQLRVAKKGRKAAVGKASGQTKPSRTKTASPPAEERPLEEEADDVSVGSTDTVVKNAGASQPAVDTDKERGRQGRSRSWLASRSPAAEEVPARQCKESQPCTELSSDKSTTRGQGSSPPRAEAAQDGQPAETEIVEDREAEQQTDNQAREAMVQPSTPAPTISPAPSARQPALSPSPSPQSSDAENQPPSSRAATSVKRTVPSQTPSRAGSRNVLAGLQTTAPWSAASLDALLKGTPPPLGDDDDDDDDDDDKENNGHGRFLPLAGRHQLSTPEKAMTVEQWIYFNAGQAEAKLRLECEALVSRFEREGTRAMQALEGLSAE</sequence>
<feature type="compositionally biased region" description="Basic residues" evidence="3">
    <location>
        <begin position="255"/>
        <end position="274"/>
    </location>
</feature>
<feature type="compositionally biased region" description="Basic and acidic residues" evidence="3">
    <location>
        <begin position="402"/>
        <end position="412"/>
    </location>
</feature>
<dbReference type="PANTHER" id="PTHR46771:SF5">
    <property type="entry name" value="DETERIN"/>
    <property type="match status" value="1"/>
</dbReference>
<feature type="compositionally biased region" description="Low complexity" evidence="3">
    <location>
        <begin position="628"/>
        <end position="646"/>
    </location>
</feature>
<feature type="compositionally biased region" description="Polar residues" evidence="3">
    <location>
        <begin position="647"/>
        <end position="674"/>
    </location>
</feature>
<dbReference type="EMBL" id="LAZP02000639">
    <property type="protein sequence ID" value="PFH56183.1"/>
    <property type="molecule type" value="Genomic_DNA"/>
</dbReference>
<dbReference type="Gene3D" id="1.10.1170.10">
    <property type="entry name" value="Inhibitor Of Apoptosis Protein (2mihbC-IAP-1), Chain A"/>
    <property type="match status" value="2"/>
</dbReference>
<feature type="compositionally biased region" description="Polar residues" evidence="3">
    <location>
        <begin position="364"/>
        <end position="374"/>
    </location>
</feature>
<evidence type="ECO:0000256" key="1">
    <source>
        <dbReference type="ARBA" id="ARBA00022723"/>
    </source>
</evidence>
<feature type="compositionally biased region" description="Polar residues" evidence="3">
    <location>
        <begin position="482"/>
        <end position="492"/>
    </location>
</feature>
<evidence type="ECO:0000256" key="3">
    <source>
        <dbReference type="SAM" id="MobiDB-lite"/>
    </source>
</evidence>
<keyword evidence="2" id="KW-0862">Zinc</keyword>
<dbReference type="SMART" id="SM00238">
    <property type="entry name" value="BIR"/>
    <property type="match status" value="2"/>
</dbReference>
<feature type="compositionally biased region" description="Acidic residues" evidence="3">
    <location>
        <begin position="705"/>
        <end position="717"/>
    </location>
</feature>
<comment type="caution">
    <text evidence="4">The sequence shown here is derived from an EMBL/GenBank/DDBJ whole genome shotgun (WGS) entry which is preliminary data.</text>
</comment>
<accession>A0A2A9P5M8</accession>
<dbReference type="CDD" id="cd00022">
    <property type="entry name" value="BIR"/>
    <property type="match status" value="2"/>
</dbReference>
<dbReference type="PANTHER" id="PTHR46771">
    <property type="entry name" value="DETERIN"/>
    <property type="match status" value="1"/>
</dbReference>
<feature type="region of interest" description="Disordered" evidence="3">
    <location>
        <begin position="208"/>
        <end position="734"/>
    </location>
</feature>
<organism evidence="4 5">
    <name type="scientific">Ophiocordyceps unilateralis</name>
    <name type="common">Zombie-ant fungus</name>
    <name type="synonym">Torrubia unilateralis</name>
    <dbReference type="NCBI Taxonomy" id="268505"/>
    <lineage>
        <taxon>Eukaryota</taxon>
        <taxon>Fungi</taxon>
        <taxon>Dikarya</taxon>
        <taxon>Ascomycota</taxon>
        <taxon>Pezizomycotina</taxon>
        <taxon>Sordariomycetes</taxon>
        <taxon>Hypocreomycetidae</taxon>
        <taxon>Hypocreales</taxon>
        <taxon>Ophiocordycipitaceae</taxon>
        <taxon>Ophiocordyceps</taxon>
    </lineage>
</organism>
<reference evidence="4 5" key="1">
    <citation type="journal article" date="2015" name="BMC Genomics">
        <title>Gene expression during zombie ant biting behavior reflects the complexity underlying fungal parasitic behavioral manipulation.</title>
        <authorList>
            <person name="de Bekker C."/>
            <person name="Ohm R.A."/>
            <person name="Loreto R.G."/>
            <person name="Sebastian A."/>
            <person name="Albert I."/>
            <person name="Merrow M."/>
            <person name="Brachmann A."/>
            <person name="Hughes D.P."/>
        </authorList>
    </citation>
    <scope>NUCLEOTIDE SEQUENCE [LARGE SCALE GENOMIC DNA]</scope>
    <source>
        <strain evidence="4 5">SC16a</strain>
    </source>
</reference>
<feature type="compositionally biased region" description="Basic residues" evidence="3">
    <location>
        <begin position="208"/>
        <end position="217"/>
    </location>
</feature>
<dbReference type="OrthoDB" id="2196114at2759"/>
<name>A0A2A9P5M8_OPHUN</name>
<dbReference type="AlphaFoldDB" id="A0A2A9P5M8"/>
<feature type="compositionally biased region" description="Low complexity" evidence="3">
    <location>
        <begin position="375"/>
        <end position="387"/>
    </location>
</feature>
<dbReference type="InterPro" id="IPR051190">
    <property type="entry name" value="Baculoviral_IAP"/>
</dbReference>
<keyword evidence="5" id="KW-1185">Reference proteome</keyword>
<feature type="compositionally biased region" description="Polar residues" evidence="3">
    <location>
        <begin position="329"/>
        <end position="339"/>
    </location>
</feature>
<proteinExistence type="predicted"/>